<evidence type="ECO:0000313" key="2">
    <source>
        <dbReference type="EMBL" id="GMH53998.1"/>
    </source>
</evidence>
<sequence length="187" mass="20859">MHRSFLLVVVLLFPSTLSFYSPPPPLPSLATILNLHHVCHKTSSLSSTTSFYSLFNYTLSSSFRTSGAKCAWLKNEGEEDSPVIELIEIPKEFGNNIEEGGTLTERPLVTGLNHIAFLSPSPLSSYLPLLSSISETLFNKKIKILQEPIQKQINREIWEMCFIEGPDSVIVELMFRCGVLDEGIGIE</sequence>
<proteinExistence type="predicted"/>
<dbReference type="Proteomes" id="UP001165122">
    <property type="component" value="Unassembled WGS sequence"/>
</dbReference>
<reference evidence="3" key="1">
    <citation type="journal article" date="2023" name="Commun. Biol.">
        <title>Genome analysis of Parmales, the sister group of diatoms, reveals the evolutionary specialization of diatoms from phago-mixotrophs to photoautotrophs.</title>
        <authorList>
            <person name="Ban H."/>
            <person name="Sato S."/>
            <person name="Yoshikawa S."/>
            <person name="Yamada K."/>
            <person name="Nakamura Y."/>
            <person name="Ichinomiya M."/>
            <person name="Sato N."/>
            <person name="Blanc-Mathieu R."/>
            <person name="Endo H."/>
            <person name="Kuwata A."/>
            <person name="Ogata H."/>
        </authorList>
    </citation>
    <scope>NUCLEOTIDE SEQUENCE [LARGE SCALE GENOMIC DNA]</scope>
    <source>
        <strain evidence="3">NIES 3700</strain>
    </source>
</reference>
<dbReference type="OrthoDB" id="10519014at2759"/>
<organism evidence="2 3">
    <name type="scientific">Triparma laevis f. longispina</name>
    <dbReference type="NCBI Taxonomy" id="1714387"/>
    <lineage>
        <taxon>Eukaryota</taxon>
        <taxon>Sar</taxon>
        <taxon>Stramenopiles</taxon>
        <taxon>Ochrophyta</taxon>
        <taxon>Bolidophyceae</taxon>
        <taxon>Parmales</taxon>
        <taxon>Triparmaceae</taxon>
        <taxon>Triparma</taxon>
    </lineage>
</organism>
<keyword evidence="3" id="KW-1185">Reference proteome</keyword>
<feature type="signal peptide" evidence="1">
    <location>
        <begin position="1"/>
        <end position="18"/>
    </location>
</feature>
<keyword evidence="1" id="KW-0732">Signal</keyword>
<feature type="chain" id="PRO_5040982803" evidence="1">
    <location>
        <begin position="19"/>
        <end position="187"/>
    </location>
</feature>
<protein>
    <submittedName>
        <fullName evidence="2">Uncharacterized protein</fullName>
    </submittedName>
</protein>
<name>A0A9W7DX81_9STRA</name>
<evidence type="ECO:0000256" key="1">
    <source>
        <dbReference type="SAM" id="SignalP"/>
    </source>
</evidence>
<evidence type="ECO:0000313" key="3">
    <source>
        <dbReference type="Proteomes" id="UP001165122"/>
    </source>
</evidence>
<dbReference type="SUPFAM" id="SSF54593">
    <property type="entry name" value="Glyoxalase/Bleomycin resistance protein/Dihydroxybiphenyl dioxygenase"/>
    <property type="match status" value="1"/>
</dbReference>
<dbReference type="EMBL" id="BRXW01000431">
    <property type="protein sequence ID" value="GMH53998.1"/>
    <property type="molecule type" value="Genomic_DNA"/>
</dbReference>
<dbReference type="AlphaFoldDB" id="A0A9W7DX81"/>
<accession>A0A9W7DX81</accession>
<comment type="caution">
    <text evidence="2">The sequence shown here is derived from an EMBL/GenBank/DDBJ whole genome shotgun (WGS) entry which is preliminary data.</text>
</comment>
<dbReference type="InterPro" id="IPR029068">
    <property type="entry name" value="Glyas_Bleomycin-R_OHBP_Dase"/>
</dbReference>
<gene>
    <name evidence="2" type="ORF">TrLO_g12783</name>
</gene>
<dbReference type="Gene3D" id="3.10.180.10">
    <property type="entry name" value="2,3-Dihydroxybiphenyl 1,2-Dioxygenase, domain 1"/>
    <property type="match status" value="1"/>
</dbReference>